<evidence type="ECO:0000313" key="4">
    <source>
        <dbReference type="Proteomes" id="UP000811609"/>
    </source>
</evidence>
<keyword evidence="2" id="KW-1133">Transmembrane helix</keyword>
<proteinExistence type="predicted"/>
<sequence>MEVCNPKGGRTATPAFLEMLLLMMSIMLLNTYGCAASVLAKSNTSFRCSDGHLDECRLIEEDFEFELGFLMNPYVSRILAGDGGGTSGTPNPGKAAAKPCGPDDPQYCYKKVKPNPKISPCKGTYTRGCQPP</sequence>
<dbReference type="AlphaFoldDB" id="A0A8T1QZX8"/>
<gene>
    <name evidence="3" type="ORF">CIPAW_03G121600</name>
</gene>
<feature type="region of interest" description="Disordered" evidence="1">
    <location>
        <begin position="81"/>
        <end position="101"/>
    </location>
</feature>
<evidence type="ECO:0000256" key="2">
    <source>
        <dbReference type="SAM" id="Phobius"/>
    </source>
</evidence>
<dbReference type="Proteomes" id="UP000811609">
    <property type="component" value="Chromosome 3"/>
</dbReference>
<organism evidence="3 4">
    <name type="scientific">Carya illinoinensis</name>
    <name type="common">Pecan</name>
    <dbReference type="NCBI Taxonomy" id="32201"/>
    <lineage>
        <taxon>Eukaryota</taxon>
        <taxon>Viridiplantae</taxon>
        <taxon>Streptophyta</taxon>
        <taxon>Embryophyta</taxon>
        <taxon>Tracheophyta</taxon>
        <taxon>Spermatophyta</taxon>
        <taxon>Magnoliopsida</taxon>
        <taxon>eudicotyledons</taxon>
        <taxon>Gunneridae</taxon>
        <taxon>Pentapetalae</taxon>
        <taxon>rosids</taxon>
        <taxon>fabids</taxon>
        <taxon>Fagales</taxon>
        <taxon>Juglandaceae</taxon>
        <taxon>Carya</taxon>
    </lineage>
</organism>
<keyword evidence="4" id="KW-1185">Reference proteome</keyword>
<keyword evidence="2" id="KW-0472">Membrane</keyword>
<comment type="caution">
    <text evidence="3">The sequence shown here is derived from an EMBL/GenBank/DDBJ whole genome shotgun (WGS) entry which is preliminary data.</text>
</comment>
<evidence type="ECO:0000313" key="3">
    <source>
        <dbReference type="EMBL" id="KAG6660678.1"/>
    </source>
</evidence>
<keyword evidence="2" id="KW-0812">Transmembrane</keyword>
<accession>A0A8T1QZX8</accession>
<name>A0A8T1QZX8_CARIL</name>
<dbReference type="EMBL" id="CM031811">
    <property type="protein sequence ID" value="KAG6660678.1"/>
    <property type="molecule type" value="Genomic_DNA"/>
</dbReference>
<evidence type="ECO:0008006" key="5">
    <source>
        <dbReference type="Google" id="ProtNLM"/>
    </source>
</evidence>
<feature type="transmembrane region" description="Helical" evidence="2">
    <location>
        <begin position="20"/>
        <end position="40"/>
    </location>
</feature>
<evidence type="ECO:0000256" key="1">
    <source>
        <dbReference type="SAM" id="MobiDB-lite"/>
    </source>
</evidence>
<protein>
    <recommendedName>
        <fullName evidence="5">Rapid ALkalinization Factor</fullName>
    </recommendedName>
</protein>
<reference evidence="3" key="1">
    <citation type="submission" date="2020-12" db="EMBL/GenBank/DDBJ databases">
        <title>WGS assembly of Carya illinoinensis cv. Pawnee.</title>
        <authorList>
            <person name="Platts A."/>
            <person name="Shu S."/>
            <person name="Wright S."/>
            <person name="Barry K."/>
            <person name="Edger P."/>
            <person name="Pires J.C."/>
            <person name="Schmutz J."/>
        </authorList>
    </citation>
    <scope>NUCLEOTIDE SEQUENCE</scope>
    <source>
        <tissue evidence="3">Leaf</tissue>
    </source>
</reference>